<dbReference type="GO" id="GO:0030425">
    <property type="term" value="C:dendrite"/>
    <property type="evidence" value="ECO:0000318"/>
    <property type="project" value="GO_Central"/>
</dbReference>
<keyword evidence="6" id="KW-0675">Receptor</keyword>
<dbReference type="KEGG" id="dpx:DAPPUDRAFT_311619"/>
<protein>
    <recommendedName>
        <fullName evidence="10">Gustatory receptor</fullName>
    </recommendedName>
</protein>
<organism evidence="8 9">
    <name type="scientific">Daphnia pulex</name>
    <name type="common">Water flea</name>
    <dbReference type="NCBI Taxonomy" id="6669"/>
    <lineage>
        <taxon>Eukaryota</taxon>
        <taxon>Metazoa</taxon>
        <taxon>Ecdysozoa</taxon>
        <taxon>Arthropoda</taxon>
        <taxon>Crustacea</taxon>
        <taxon>Branchiopoda</taxon>
        <taxon>Diplostraca</taxon>
        <taxon>Cladocera</taxon>
        <taxon>Anomopoda</taxon>
        <taxon>Daphniidae</taxon>
        <taxon>Daphnia</taxon>
    </lineage>
</organism>
<dbReference type="InterPro" id="IPR013604">
    <property type="entry name" value="7TM_chemorcpt"/>
</dbReference>
<accession>E9FXE9</accession>
<evidence type="ECO:0000256" key="6">
    <source>
        <dbReference type="ARBA" id="ARBA00023170"/>
    </source>
</evidence>
<evidence type="ECO:0008006" key="10">
    <source>
        <dbReference type="Google" id="ProtNLM"/>
    </source>
</evidence>
<evidence type="ECO:0000256" key="3">
    <source>
        <dbReference type="ARBA" id="ARBA00022692"/>
    </source>
</evidence>
<name>E9FXE9_DAPPU</name>
<feature type="transmembrane region" description="Helical" evidence="7">
    <location>
        <begin position="269"/>
        <end position="289"/>
    </location>
</feature>
<dbReference type="GO" id="GO:0050909">
    <property type="term" value="P:sensory perception of taste"/>
    <property type="evidence" value="ECO:0007669"/>
    <property type="project" value="InterPro"/>
</dbReference>
<evidence type="ECO:0000256" key="1">
    <source>
        <dbReference type="ARBA" id="ARBA00004651"/>
    </source>
</evidence>
<keyword evidence="5 7" id="KW-0472">Membrane</keyword>
<keyword evidence="9" id="KW-1185">Reference proteome</keyword>
<comment type="subcellular location">
    <subcellularLocation>
        <location evidence="1">Cell membrane</location>
        <topology evidence="1">Multi-pass membrane protein</topology>
    </subcellularLocation>
</comment>
<evidence type="ECO:0000256" key="5">
    <source>
        <dbReference type="ARBA" id="ARBA00023136"/>
    </source>
</evidence>
<keyword evidence="3 7" id="KW-0812">Transmembrane</keyword>
<dbReference type="eggNOG" id="ENOG502SVZ1">
    <property type="taxonomic scope" value="Eukaryota"/>
</dbReference>
<evidence type="ECO:0000313" key="9">
    <source>
        <dbReference type="Proteomes" id="UP000000305"/>
    </source>
</evidence>
<dbReference type="EMBL" id="GL732526">
    <property type="protein sequence ID" value="EFX88066.1"/>
    <property type="molecule type" value="Genomic_DNA"/>
</dbReference>
<feature type="transmembrane region" description="Helical" evidence="7">
    <location>
        <begin position="157"/>
        <end position="179"/>
    </location>
</feature>
<sequence>MAIRVSWFSEEIPIIQQPATNWWAWSIRPLIIWLRIIGVDLPDTSTPSTQRNRWHISVYRAFCFLLHASCQINILRYLFNTGLQVFLYQTDDLGFGTTTANWNWIIDFTNYTIHGVGIHLVLLTVIRFQWIDTMEIFQRLNAIFTEENYIGIRKISYWGVIYVIVLISTLLAASADYALPSGTSLSHSVFIKMTAVLSITYPLTAIVIFAIHCYASSLAFEGIRKEIKRYEIELINGRNHDVSLLLSVFKQKHIIACDTVDSINHTFGWMLLFSMTFFFVVVINASYAVFGLPDHTTVADISFLAFALVHLPLICFAADHISNKAENMIKELMRLKFADEPLKGYELEVEFLIVDMVETIPQISAKDYFRVNKRLFPQVIGTTLTYFFILHQFKASEKKLDPEDDESY</sequence>
<feature type="transmembrane region" description="Helical" evidence="7">
    <location>
        <begin position="301"/>
        <end position="321"/>
    </location>
</feature>
<dbReference type="InParanoid" id="E9FXE9"/>
<feature type="transmembrane region" description="Helical" evidence="7">
    <location>
        <begin position="58"/>
        <end position="79"/>
    </location>
</feature>
<dbReference type="GO" id="GO:0043025">
    <property type="term" value="C:neuronal cell body"/>
    <property type="evidence" value="ECO:0000318"/>
    <property type="project" value="GO_Central"/>
</dbReference>
<dbReference type="GO" id="GO:0005886">
    <property type="term" value="C:plasma membrane"/>
    <property type="evidence" value="ECO:0007669"/>
    <property type="project" value="UniProtKB-SubCell"/>
</dbReference>
<dbReference type="OrthoDB" id="6368630at2759"/>
<dbReference type="Pfam" id="PF08395">
    <property type="entry name" value="7tm_7"/>
    <property type="match status" value="1"/>
</dbReference>
<feature type="transmembrane region" description="Helical" evidence="7">
    <location>
        <begin position="111"/>
        <end position="130"/>
    </location>
</feature>
<evidence type="ECO:0000256" key="7">
    <source>
        <dbReference type="SAM" id="Phobius"/>
    </source>
</evidence>
<dbReference type="GO" id="GO:0008049">
    <property type="term" value="P:male courtship behavior"/>
    <property type="evidence" value="ECO:0000318"/>
    <property type="project" value="GO_Central"/>
</dbReference>
<dbReference type="PANTHER" id="PTHR21143:SF133">
    <property type="entry name" value="GUSTATORY AND PHEROMONE RECEPTOR 32A-RELATED"/>
    <property type="match status" value="1"/>
</dbReference>
<gene>
    <name evidence="8" type="primary">DpuGr8</name>
    <name evidence="8" type="ORF">DAPPUDRAFT_311619</name>
</gene>
<keyword evidence="2" id="KW-1003">Cell membrane</keyword>
<evidence type="ECO:0000256" key="2">
    <source>
        <dbReference type="ARBA" id="ARBA00022475"/>
    </source>
</evidence>
<dbReference type="FunCoup" id="E9FXE9">
    <property type="interactions" value="3"/>
</dbReference>
<dbReference type="PANTHER" id="PTHR21143">
    <property type="entry name" value="INVERTEBRATE GUSTATORY RECEPTOR"/>
    <property type="match status" value="1"/>
</dbReference>
<dbReference type="GO" id="GO:0007635">
    <property type="term" value="P:chemosensory behavior"/>
    <property type="evidence" value="ECO:0000318"/>
    <property type="project" value="GO_Central"/>
</dbReference>
<reference evidence="8 9" key="1">
    <citation type="journal article" date="2011" name="Science">
        <title>The ecoresponsive genome of Daphnia pulex.</title>
        <authorList>
            <person name="Colbourne J.K."/>
            <person name="Pfrender M.E."/>
            <person name="Gilbert D."/>
            <person name="Thomas W.K."/>
            <person name="Tucker A."/>
            <person name="Oakley T.H."/>
            <person name="Tokishita S."/>
            <person name="Aerts A."/>
            <person name="Arnold G.J."/>
            <person name="Basu M.K."/>
            <person name="Bauer D.J."/>
            <person name="Caceres C.E."/>
            <person name="Carmel L."/>
            <person name="Casola C."/>
            <person name="Choi J.H."/>
            <person name="Detter J.C."/>
            <person name="Dong Q."/>
            <person name="Dusheyko S."/>
            <person name="Eads B.D."/>
            <person name="Frohlich T."/>
            <person name="Geiler-Samerotte K.A."/>
            <person name="Gerlach D."/>
            <person name="Hatcher P."/>
            <person name="Jogdeo S."/>
            <person name="Krijgsveld J."/>
            <person name="Kriventseva E.V."/>
            <person name="Kultz D."/>
            <person name="Laforsch C."/>
            <person name="Lindquist E."/>
            <person name="Lopez J."/>
            <person name="Manak J.R."/>
            <person name="Muller J."/>
            <person name="Pangilinan J."/>
            <person name="Patwardhan R.P."/>
            <person name="Pitluck S."/>
            <person name="Pritham E.J."/>
            <person name="Rechtsteiner A."/>
            <person name="Rho M."/>
            <person name="Rogozin I.B."/>
            <person name="Sakarya O."/>
            <person name="Salamov A."/>
            <person name="Schaack S."/>
            <person name="Shapiro H."/>
            <person name="Shiga Y."/>
            <person name="Skalitzky C."/>
            <person name="Smith Z."/>
            <person name="Souvorov A."/>
            <person name="Sung W."/>
            <person name="Tang Z."/>
            <person name="Tsuchiya D."/>
            <person name="Tu H."/>
            <person name="Vos H."/>
            <person name="Wang M."/>
            <person name="Wolf Y.I."/>
            <person name="Yamagata H."/>
            <person name="Yamada T."/>
            <person name="Ye Y."/>
            <person name="Shaw J.R."/>
            <person name="Andrews J."/>
            <person name="Crease T.J."/>
            <person name="Tang H."/>
            <person name="Lucas S.M."/>
            <person name="Robertson H.M."/>
            <person name="Bork P."/>
            <person name="Koonin E.V."/>
            <person name="Zdobnov E.M."/>
            <person name="Grigoriev I.V."/>
            <person name="Lynch M."/>
            <person name="Boore J.L."/>
        </authorList>
    </citation>
    <scope>NUCLEOTIDE SEQUENCE [LARGE SCALE GENOMIC DNA]</scope>
</reference>
<proteinExistence type="predicted"/>
<dbReference type="AlphaFoldDB" id="E9FXE9"/>
<evidence type="ECO:0000256" key="4">
    <source>
        <dbReference type="ARBA" id="ARBA00022989"/>
    </source>
</evidence>
<dbReference type="PhylomeDB" id="E9FXE9"/>
<evidence type="ECO:0000313" key="8">
    <source>
        <dbReference type="EMBL" id="EFX88066.1"/>
    </source>
</evidence>
<keyword evidence="4 7" id="KW-1133">Transmembrane helix</keyword>
<dbReference type="GO" id="GO:0030424">
    <property type="term" value="C:axon"/>
    <property type="evidence" value="ECO:0000318"/>
    <property type="project" value="GO_Central"/>
</dbReference>
<feature type="transmembrane region" description="Helical" evidence="7">
    <location>
        <begin position="199"/>
        <end position="220"/>
    </location>
</feature>
<dbReference type="HOGENOM" id="CLU_058520_0_0_1"/>
<dbReference type="Proteomes" id="UP000000305">
    <property type="component" value="Unassembled WGS sequence"/>
</dbReference>